<proteinExistence type="predicted"/>
<feature type="region of interest" description="Disordered" evidence="1">
    <location>
        <begin position="77"/>
        <end position="161"/>
    </location>
</feature>
<dbReference type="Gene3D" id="2.10.22.10">
    <property type="entry name" value="Antistasin, domain 1"/>
    <property type="match status" value="1"/>
</dbReference>
<name>A0A8J2MAT6_COTCN</name>
<dbReference type="InterPro" id="IPR004094">
    <property type="entry name" value="Antistasin-like"/>
</dbReference>
<evidence type="ECO:0000259" key="2">
    <source>
        <dbReference type="Pfam" id="PF02822"/>
    </source>
</evidence>
<dbReference type="EMBL" id="CAJNRD030001117">
    <property type="protein sequence ID" value="CAG5079390.1"/>
    <property type="molecule type" value="Genomic_DNA"/>
</dbReference>
<organism evidence="3 4">
    <name type="scientific">Cotesia congregata</name>
    <name type="common">Parasitoid wasp</name>
    <name type="synonym">Apanteles congregatus</name>
    <dbReference type="NCBI Taxonomy" id="51543"/>
    <lineage>
        <taxon>Eukaryota</taxon>
        <taxon>Metazoa</taxon>
        <taxon>Ecdysozoa</taxon>
        <taxon>Arthropoda</taxon>
        <taxon>Hexapoda</taxon>
        <taxon>Insecta</taxon>
        <taxon>Pterygota</taxon>
        <taxon>Neoptera</taxon>
        <taxon>Endopterygota</taxon>
        <taxon>Hymenoptera</taxon>
        <taxon>Apocrita</taxon>
        <taxon>Ichneumonoidea</taxon>
        <taxon>Braconidae</taxon>
        <taxon>Microgastrinae</taxon>
        <taxon>Cotesia</taxon>
    </lineage>
</organism>
<evidence type="ECO:0000256" key="1">
    <source>
        <dbReference type="SAM" id="MobiDB-lite"/>
    </source>
</evidence>
<evidence type="ECO:0000313" key="4">
    <source>
        <dbReference type="Proteomes" id="UP000786811"/>
    </source>
</evidence>
<dbReference type="GO" id="GO:0004867">
    <property type="term" value="F:serine-type endopeptidase inhibitor activity"/>
    <property type="evidence" value="ECO:0007669"/>
    <property type="project" value="InterPro"/>
</dbReference>
<dbReference type="SUPFAM" id="SSF57262">
    <property type="entry name" value="Leech antihemostatic proteins"/>
    <property type="match status" value="1"/>
</dbReference>
<reference evidence="3" key="1">
    <citation type="submission" date="2021-04" db="EMBL/GenBank/DDBJ databases">
        <authorList>
            <person name="Chebbi M.A.C M."/>
        </authorList>
    </citation>
    <scope>NUCLEOTIDE SEQUENCE</scope>
</reference>
<feature type="compositionally biased region" description="Basic and acidic residues" evidence="1">
    <location>
        <begin position="88"/>
        <end position="113"/>
    </location>
</feature>
<feature type="compositionally biased region" description="Basic and acidic residues" evidence="1">
    <location>
        <begin position="138"/>
        <end position="161"/>
    </location>
</feature>
<dbReference type="AlphaFoldDB" id="A0A8J2MAT6"/>
<dbReference type="InterPro" id="IPR011061">
    <property type="entry name" value="Hirudin/antistatin"/>
</dbReference>
<dbReference type="Pfam" id="PF02822">
    <property type="entry name" value="Antistasin"/>
    <property type="match status" value="1"/>
</dbReference>
<feature type="non-terminal residue" evidence="3">
    <location>
        <position position="1"/>
    </location>
</feature>
<keyword evidence="4" id="KW-1185">Reference proteome</keyword>
<protein>
    <submittedName>
        <fullName evidence="3">Similar to HDAC1: Histone deacetylase HDAC1 (Drosophila melanogaster)</fullName>
    </submittedName>
</protein>
<evidence type="ECO:0000313" key="3">
    <source>
        <dbReference type="EMBL" id="CAG5079390.1"/>
    </source>
</evidence>
<comment type="caution">
    <text evidence="3">The sequence shown here is derived from an EMBL/GenBank/DDBJ whole genome shotgun (WGS) entry which is preliminary data.</text>
</comment>
<dbReference type="Proteomes" id="UP000786811">
    <property type="component" value="Unassembled WGS sequence"/>
</dbReference>
<sequence>MGPAAAVNCNQVTDKSKGRALPTSCSLYHYAQVCQYGFKVDEAGCSTCKCNNPCEGLFENLRMLPHAPEVQVQAIPENGANINDSEVEEKVNLDERLPQRDIDKRIQHENEYSDREDEGEGGSRDNRSFKGSRKRPRLEKEQEPMETDIEKADDIKNGANG</sequence>
<accession>A0A8J2MAT6</accession>
<feature type="domain" description="Antistasin-like" evidence="2">
    <location>
        <begin position="24"/>
        <end position="50"/>
    </location>
</feature>
<gene>
    <name evidence="3" type="ORF">HICCMSTLAB_LOCUS2999</name>
</gene>
<dbReference type="OrthoDB" id="1918432at2759"/>